<sequence length="217" mass="23009">MQPRPTHAKAAHERCITDDSWRGRAPHLPPLGNIHEGGQSLKSRHSRVRAWPGSMRRCSSPGGSTAGWGAARRGPRGNGEGEAESSRWHRRKRAQAASIVSAQPTLWPRPMARWPCPAGGARSTDGRAARRARARSSARAGEGEASARSGRAGAASDGYGLALPATARVGAATAWRGPTARARGDEKHQPVVPTQGKLENDKVPSSPLCMTGRCVLD</sequence>
<evidence type="ECO:0000256" key="1">
    <source>
        <dbReference type="SAM" id="MobiDB-lite"/>
    </source>
</evidence>
<accession>F2ECW0</accession>
<reference evidence="2" key="1">
    <citation type="journal article" date="2011" name="Plant Physiol.">
        <title>Comprehensive sequence analysis of 24,783 barley full-length cDNAs derived from 12 clone libraries.</title>
        <authorList>
            <person name="Matsumoto T."/>
            <person name="Tanaka T."/>
            <person name="Sakai H."/>
            <person name="Amano N."/>
            <person name="Kanamori H."/>
            <person name="Kurita K."/>
            <person name="Kikuta A."/>
            <person name="Kamiya K."/>
            <person name="Yamamoto M."/>
            <person name="Ikawa H."/>
            <person name="Fujii N."/>
            <person name="Hori K."/>
            <person name="Itoh T."/>
            <person name="Sato K."/>
        </authorList>
    </citation>
    <scope>NUCLEOTIDE SEQUENCE</scope>
    <source>
        <tissue evidence="2">Seed</tissue>
    </source>
</reference>
<evidence type="ECO:0000313" key="2">
    <source>
        <dbReference type="EMBL" id="BAK05182.1"/>
    </source>
</evidence>
<protein>
    <submittedName>
        <fullName evidence="2">Predicted protein</fullName>
    </submittedName>
</protein>
<dbReference type="AlphaFoldDB" id="F2ECW0"/>
<organism evidence="2">
    <name type="scientific">Hordeum vulgare subsp. vulgare</name>
    <name type="common">Domesticated barley</name>
    <dbReference type="NCBI Taxonomy" id="112509"/>
    <lineage>
        <taxon>Eukaryota</taxon>
        <taxon>Viridiplantae</taxon>
        <taxon>Streptophyta</taxon>
        <taxon>Embryophyta</taxon>
        <taxon>Tracheophyta</taxon>
        <taxon>Spermatophyta</taxon>
        <taxon>Magnoliopsida</taxon>
        <taxon>Liliopsida</taxon>
        <taxon>Poales</taxon>
        <taxon>Poaceae</taxon>
        <taxon>BOP clade</taxon>
        <taxon>Pooideae</taxon>
        <taxon>Triticodae</taxon>
        <taxon>Triticeae</taxon>
        <taxon>Hordeinae</taxon>
        <taxon>Hordeum</taxon>
    </lineage>
</organism>
<feature type="compositionally biased region" description="Basic and acidic residues" evidence="1">
    <location>
        <begin position="10"/>
        <end position="22"/>
    </location>
</feature>
<dbReference type="EMBL" id="AK373985">
    <property type="protein sequence ID" value="BAK05182.1"/>
    <property type="molecule type" value="mRNA"/>
</dbReference>
<feature type="region of interest" description="Disordered" evidence="1">
    <location>
        <begin position="177"/>
        <end position="204"/>
    </location>
</feature>
<feature type="compositionally biased region" description="Low complexity" evidence="1">
    <location>
        <begin position="137"/>
        <end position="156"/>
    </location>
</feature>
<feature type="region of interest" description="Disordered" evidence="1">
    <location>
        <begin position="1"/>
        <end position="156"/>
    </location>
</feature>
<name>F2ECW0_HORVV</name>
<proteinExistence type="evidence at transcript level"/>